<dbReference type="InterPro" id="IPR000831">
    <property type="entry name" value="Trp_repress"/>
</dbReference>
<proteinExistence type="predicted"/>
<evidence type="ECO:0000313" key="2">
    <source>
        <dbReference type="Proteomes" id="UP000229708"/>
    </source>
</evidence>
<reference evidence="2" key="1">
    <citation type="submission" date="2017-09" db="EMBL/GenBank/DDBJ databases">
        <title>Depth-based differentiation of microbial function through sediment-hosted aquifers and enrichment of novel symbionts in the deep terrestrial subsurface.</title>
        <authorList>
            <person name="Probst A.J."/>
            <person name="Ladd B."/>
            <person name="Jarett J.K."/>
            <person name="Geller-Mcgrath D.E."/>
            <person name="Sieber C.M.K."/>
            <person name="Emerson J.B."/>
            <person name="Anantharaman K."/>
            <person name="Thomas B.C."/>
            <person name="Malmstrom R."/>
            <person name="Stieglmeier M."/>
            <person name="Klingl A."/>
            <person name="Woyke T."/>
            <person name="Ryan C.M."/>
            <person name="Banfield J.F."/>
        </authorList>
    </citation>
    <scope>NUCLEOTIDE SEQUENCE [LARGE SCALE GENOMIC DNA]</scope>
</reference>
<dbReference type="Pfam" id="PF01371">
    <property type="entry name" value="Trp_repressor"/>
    <property type="match status" value="1"/>
</dbReference>
<evidence type="ECO:0000313" key="1">
    <source>
        <dbReference type="EMBL" id="PIX70282.1"/>
    </source>
</evidence>
<dbReference type="InterPro" id="IPR038116">
    <property type="entry name" value="TrpR-like_sf"/>
</dbReference>
<dbReference type="Gene3D" id="1.10.1270.10">
    <property type="entry name" value="TrpR-like"/>
    <property type="match status" value="1"/>
</dbReference>
<sequence length="145" mass="16713">MTRISKFKVKGELLEKLGVLVFEIVGNSSDKSEFDLILTDLLSPTERIMIAKRIAIVYLILKNIDYRQISETLKVSQATISKFRLLMERSEGLIPAFQRILAKDKIVSILENIFAGLFSPGRYGVNWKNAWRYQKYLEQKKLTGL</sequence>
<gene>
    <name evidence="1" type="ORF">COZ39_04675</name>
</gene>
<dbReference type="SUPFAM" id="SSF48295">
    <property type="entry name" value="TrpR-like"/>
    <property type="match status" value="1"/>
</dbReference>
<dbReference type="EMBL" id="PFJI01000201">
    <property type="protein sequence ID" value="PIX70282.1"/>
    <property type="molecule type" value="Genomic_DNA"/>
</dbReference>
<accession>A0A2M7LQF2</accession>
<name>A0A2M7LQF2_9BACT</name>
<dbReference type="Proteomes" id="UP000229708">
    <property type="component" value="Unassembled WGS sequence"/>
</dbReference>
<comment type="caution">
    <text evidence="1">The sequence shown here is derived from an EMBL/GenBank/DDBJ whole genome shotgun (WGS) entry which is preliminary data.</text>
</comment>
<protein>
    <submittedName>
        <fullName evidence="1">Uncharacterized protein</fullName>
    </submittedName>
</protein>
<dbReference type="AlphaFoldDB" id="A0A2M7LQF2"/>
<dbReference type="GO" id="GO:0003700">
    <property type="term" value="F:DNA-binding transcription factor activity"/>
    <property type="evidence" value="ECO:0007669"/>
    <property type="project" value="InterPro"/>
</dbReference>
<dbReference type="InterPro" id="IPR010921">
    <property type="entry name" value="Trp_repressor/repl_initiator"/>
</dbReference>
<organism evidence="1 2">
    <name type="scientific">Candidatus Roizmanbacteria bacterium CG_4_10_14_3_um_filter_33_21</name>
    <dbReference type="NCBI Taxonomy" id="1974830"/>
    <lineage>
        <taxon>Bacteria</taxon>
        <taxon>Candidatus Roizmaniibacteriota</taxon>
    </lineage>
</organism>
<dbReference type="GO" id="GO:0043565">
    <property type="term" value="F:sequence-specific DNA binding"/>
    <property type="evidence" value="ECO:0007669"/>
    <property type="project" value="InterPro"/>
</dbReference>